<feature type="chain" id="PRO_5046055697" evidence="1">
    <location>
        <begin position="19"/>
        <end position="268"/>
    </location>
</feature>
<organism evidence="2 3">
    <name type="scientific">Undibacterium cyanobacteriorum</name>
    <dbReference type="NCBI Taxonomy" id="3073561"/>
    <lineage>
        <taxon>Bacteria</taxon>
        <taxon>Pseudomonadati</taxon>
        <taxon>Pseudomonadota</taxon>
        <taxon>Betaproteobacteria</taxon>
        <taxon>Burkholderiales</taxon>
        <taxon>Oxalobacteraceae</taxon>
        <taxon>Undibacterium</taxon>
    </lineage>
</organism>
<feature type="signal peptide" evidence="1">
    <location>
        <begin position="1"/>
        <end position="18"/>
    </location>
</feature>
<evidence type="ECO:0000256" key="1">
    <source>
        <dbReference type="SAM" id="SignalP"/>
    </source>
</evidence>
<dbReference type="RefSeq" id="WP_309482102.1">
    <property type="nucleotide sequence ID" value="NZ_CP133720.1"/>
</dbReference>
<protein>
    <submittedName>
        <fullName evidence="2">Glutaminyl-peptide cyclotransferase</fullName>
    </submittedName>
</protein>
<keyword evidence="3" id="KW-1185">Reference proteome</keyword>
<dbReference type="PANTHER" id="PTHR31270">
    <property type="entry name" value="GLUTAMINYL-PEPTIDE CYCLOTRANSFERASE"/>
    <property type="match status" value="1"/>
</dbReference>
<dbReference type="Proteomes" id="UP001181355">
    <property type="component" value="Chromosome"/>
</dbReference>
<gene>
    <name evidence="2" type="ORF">RF679_18515</name>
</gene>
<accession>A0ABY9RIW7</accession>
<proteinExistence type="predicted"/>
<dbReference type="InterPro" id="IPR011044">
    <property type="entry name" value="Quino_amine_DH_bsu"/>
</dbReference>
<dbReference type="InterPro" id="IPR007788">
    <property type="entry name" value="QCT"/>
</dbReference>
<dbReference type="EMBL" id="CP133720">
    <property type="protein sequence ID" value="WMW80610.1"/>
    <property type="molecule type" value="Genomic_DNA"/>
</dbReference>
<sequence>MRTSRLASLLSCFTLVMATSTTSALHFDSGDANTATPQYGFKVVAAYPHDRNAFTQGLIFRDNFLYESTGRYGASTLRKIELETGKVLSQRKLPDQIFGEGIVDFDNDLVWLTWTSGFGAVFDLNTFAVKKQFQYTGEGWGLTRTKDAIVMSDGTAQLRFLDPNSLQEIRRIKVSDHGKPVTQLNELEMVEGEIFANIWQTDFIARIDPDTGKVKGWINLKGLLPQSEMKPDTDVLNGIAYDPVKKRLFVTGKLWPKVFEIEIQPSTN</sequence>
<evidence type="ECO:0000313" key="2">
    <source>
        <dbReference type="EMBL" id="WMW80610.1"/>
    </source>
</evidence>
<name>A0ABY9RIW7_9BURK</name>
<evidence type="ECO:0000313" key="3">
    <source>
        <dbReference type="Proteomes" id="UP001181355"/>
    </source>
</evidence>
<reference evidence="2" key="1">
    <citation type="submission" date="2023-09" db="EMBL/GenBank/DDBJ databases">
        <title>Undibacterium sp. 20NA77.5 isolated from freshwater.</title>
        <authorList>
            <person name="Le V."/>
            <person name="Ko S.-R."/>
            <person name="Ahn C.-Y."/>
            <person name="Oh H.-M."/>
        </authorList>
    </citation>
    <scope>NUCLEOTIDE SEQUENCE</scope>
    <source>
        <strain evidence="2">20NA77.5</strain>
    </source>
</reference>
<dbReference type="PANTHER" id="PTHR31270:SF1">
    <property type="entry name" value="GLUTAMINYL-PEPTIDE CYCLOTRANSFERASE"/>
    <property type="match status" value="1"/>
</dbReference>
<dbReference type="Pfam" id="PF05096">
    <property type="entry name" value="Glu_cyclase_2"/>
    <property type="match status" value="1"/>
</dbReference>
<dbReference type="SUPFAM" id="SSF50969">
    <property type="entry name" value="YVTN repeat-like/Quinoprotein amine dehydrogenase"/>
    <property type="match status" value="1"/>
</dbReference>
<keyword evidence="1" id="KW-0732">Signal</keyword>
<dbReference type="InterPro" id="IPR015943">
    <property type="entry name" value="WD40/YVTN_repeat-like_dom_sf"/>
</dbReference>
<dbReference type="Gene3D" id="2.130.10.10">
    <property type="entry name" value="YVTN repeat-like/Quinoprotein amine dehydrogenase"/>
    <property type="match status" value="1"/>
</dbReference>